<dbReference type="PROSITE" id="PS51159">
    <property type="entry name" value="CBM21"/>
    <property type="match status" value="1"/>
</dbReference>
<feature type="region of interest" description="Disordered" evidence="1">
    <location>
        <begin position="112"/>
        <end position="191"/>
    </location>
</feature>
<dbReference type="PANTHER" id="PTHR12307">
    <property type="entry name" value="PROTEIN PHOSPHATASE 1 REGULATORY SUBUNIT"/>
    <property type="match status" value="1"/>
</dbReference>
<dbReference type="GO" id="GO:0005979">
    <property type="term" value="P:regulation of glycogen biosynthetic process"/>
    <property type="evidence" value="ECO:0007669"/>
    <property type="project" value="TreeGrafter"/>
</dbReference>
<evidence type="ECO:0000256" key="1">
    <source>
        <dbReference type="SAM" id="MobiDB-lite"/>
    </source>
</evidence>
<feature type="compositionally biased region" description="Polar residues" evidence="1">
    <location>
        <begin position="112"/>
        <end position="125"/>
    </location>
</feature>
<evidence type="ECO:0000313" key="3">
    <source>
        <dbReference type="EMBL" id="JAT97131.1"/>
    </source>
</evidence>
<dbReference type="EMBL" id="GFAC01002057">
    <property type="protein sequence ID" value="JAT97131.1"/>
    <property type="molecule type" value="mRNA"/>
</dbReference>
<dbReference type="AlphaFoldDB" id="A0A1E1XDD3"/>
<dbReference type="GO" id="GO:2001069">
    <property type="term" value="F:glycogen binding"/>
    <property type="evidence" value="ECO:0007669"/>
    <property type="project" value="TreeGrafter"/>
</dbReference>
<dbReference type="PANTHER" id="PTHR12307:SF53">
    <property type="entry name" value="PROTEIN PHOSPHATASE 1 REGULATORY SUBUNIT"/>
    <property type="match status" value="1"/>
</dbReference>
<organism evidence="3">
    <name type="scientific">Amblyomma aureolatum</name>
    <dbReference type="NCBI Taxonomy" id="187763"/>
    <lineage>
        <taxon>Eukaryota</taxon>
        <taxon>Metazoa</taxon>
        <taxon>Ecdysozoa</taxon>
        <taxon>Arthropoda</taxon>
        <taxon>Chelicerata</taxon>
        <taxon>Arachnida</taxon>
        <taxon>Acari</taxon>
        <taxon>Parasitiformes</taxon>
        <taxon>Ixodida</taxon>
        <taxon>Ixodoidea</taxon>
        <taxon>Ixodidae</taxon>
        <taxon>Amblyomminae</taxon>
        <taxon>Amblyomma</taxon>
    </lineage>
</organism>
<feature type="region of interest" description="Disordered" evidence="1">
    <location>
        <begin position="263"/>
        <end position="282"/>
    </location>
</feature>
<feature type="region of interest" description="Disordered" evidence="1">
    <location>
        <begin position="53"/>
        <end position="77"/>
    </location>
</feature>
<proteinExistence type="evidence at transcript level"/>
<dbReference type="GO" id="GO:0008157">
    <property type="term" value="F:protein phosphatase 1 binding"/>
    <property type="evidence" value="ECO:0007669"/>
    <property type="project" value="TreeGrafter"/>
</dbReference>
<feature type="compositionally biased region" description="Low complexity" evidence="1">
    <location>
        <begin position="379"/>
        <end position="397"/>
    </location>
</feature>
<dbReference type="Gene3D" id="2.60.40.2440">
    <property type="entry name" value="Carbohydrate binding type-21 domain"/>
    <property type="match status" value="1"/>
</dbReference>
<feature type="compositionally biased region" description="Basic and acidic residues" evidence="1">
    <location>
        <begin position="145"/>
        <end position="157"/>
    </location>
</feature>
<dbReference type="InterPro" id="IPR038175">
    <property type="entry name" value="CBM21_dom_sf"/>
</dbReference>
<dbReference type="InterPro" id="IPR050782">
    <property type="entry name" value="PP1_regulatory_subunit_3"/>
</dbReference>
<name>A0A1E1XDD3_9ACAR</name>
<feature type="compositionally biased region" description="Polar residues" evidence="1">
    <location>
        <begin position="53"/>
        <end position="71"/>
    </location>
</feature>
<feature type="compositionally biased region" description="Basic and acidic residues" evidence="1">
    <location>
        <begin position="181"/>
        <end position="191"/>
    </location>
</feature>
<protein>
    <recommendedName>
        <fullName evidence="2">CBM21 domain-containing protein</fullName>
    </recommendedName>
</protein>
<feature type="compositionally biased region" description="Polar residues" evidence="1">
    <location>
        <begin position="158"/>
        <end position="171"/>
    </location>
</feature>
<feature type="compositionally biased region" description="Low complexity" evidence="1">
    <location>
        <begin position="317"/>
        <end position="347"/>
    </location>
</feature>
<dbReference type="GO" id="GO:0000164">
    <property type="term" value="C:protein phosphatase type 1 complex"/>
    <property type="evidence" value="ECO:0007669"/>
    <property type="project" value="TreeGrafter"/>
</dbReference>
<evidence type="ECO:0000259" key="2">
    <source>
        <dbReference type="PROSITE" id="PS51159"/>
    </source>
</evidence>
<feature type="domain" description="CBM21" evidence="2">
    <location>
        <begin position="508"/>
        <end position="613"/>
    </location>
</feature>
<sequence length="631" mass="67428">MTPSEWQSSCAIGLASCRLRAESLARQLYCKPFPSMDDRPTAVVRCPPCRQQSASSTSVNGSTGSWPSSSPLPAPQDASNFLVRTGRALYDRLFSLIQDQATDCVVQYCEQGSNADDPSPTSSVDETADAPEQTVHQKPLTAVDSCRREDVVVEEPRSTASPERPSQSTAVVSDALPTVSRQEEAKNDSDEYKIDAEDEPRHYPAERDVVRAALAHRAPDDSFPFPIVQELVRPGVLVQNESDSSCDLSDDAFHDAADGLAEEFRDGSGSSETSNEEKNAAAAAAAAPAAVAATTATAAATTATTDTVSTVAAAAPADASSATAMPTPDSISSPTSSSTQETSPSRPRSSRFAKHRFAEAPPRKLTPRAPELPSPVQPPSDESSSSSSETLSPFTDAQPPPPATPPKRDSAADSDDEDGGRGVLVRSTSLKTGKSPPGTPFKKKIVRFADALGLDLAAVRTIVSEELPLVPASAFSHLQLAPVVRSPPPCTLELKPLFAQPGASPTFLSRLTSQRVCLESVVSSGCALHAVIRVLNVAFEKLVVLRYSLDNWRSFCDLRAVYLPGSSDGISDRFGVDVYLTPQGDAQVQMCVRYVVGDQEFWDNNEGDNYCFEFRDSPKDEPEVTPLMNYL</sequence>
<dbReference type="Pfam" id="PF03370">
    <property type="entry name" value="CBM_21"/>
    <property type="match status" value="1"/>
</dbReference>
<accession>A0A1E1XDD3</accession>
<feature type="region of interest" description="Disordered" evidence="1">
    <location>
        <begin position="317"/>
        <end position="439"/>
    </location>
</feature>
<reference evidence="3" key="1">
    <citation type="journal article" date="2017" name="Front. Cell. Infect. Microbiol.">
        <title>The Distinct Transcriptional Response of the Midgut of Amblyomma sculptum and Amblyomma aureolatum Ticks to Rickettsia rickettsii Correlates to Their Differences in Susceptibility to Infection.</title>
        <authorList>
            <person name="Martins L.A."/>
            <person name="Galletti M.F.B.M."/>
            <person name="Ribeiro J.M."/>
            <person name="Fujita A."/>
            <person name="Costa F.B."/>
            <person name="Labruna M.B."/>
            <person name="Daffre S."/>
            <person name="Fogaca A.C."/>
        </authorList>
    </citation>
    <scope>NUCLEOTIDE SEQUENCE</scope>
</reference>
<dbReference type="InterPro" id="IPR005036">
    <property type="entry name" value="CBM21_dom"/>
</dbReference>